<feature type="region of interest" description="Disordered" evidence="1">
    <location>
        <begin position="46"/>
        <end position="69"/>
    </location>
</feature>
<evidence type="ECO:0000313" key="3">
    <source>
        <dbReference type="Proteomes" id="UP000320231"/>
    </source>
</evidence>
<reference evidence="2 3" key="1">
    <citation type="journal article" date="2019" name="Microbiol. Resour. Announc.">
        <title>Complete Genome Sequence of Halomonas sulfidaeris Strain Esulfide1 Isolated from a Metal Sulfide Rock at a Depth of 2,200 Meters, Obtained Using Nanopore Sequencing.</title>
        <authorList>
            <person name="Saito M."/>
            <person name="Nishigata A."/>
            <person name="Galipon J."/>
            <person name="Arakawa K."/>
        </authorList>
    </citation>
    <scope>NUCLEOTIDE SEQUENCE [LARGE SCALE GENOMIC DNA]</scope>
    <source>
        <strain evidence="2 3">ATCC BAA-803</strain>
    </source>
</reference>
<dbReference type="Gene3D" id="3.10.20.310">
    <property type="entry name" value="membrane protein fhac"/>
    <property type="match status" value="1"/>
</dbReference>
<organism evidence="2 3">
    <name type="scientific">Vreelandella sulfidaeris</name>
    <dbReference type="NCBI Taxonomy" id="115553"/>
    <lineage>
        <taxon>Bacteria</taxon>
        <taxon>Pseudomonadati</taxon>
        <taxon>Pseudomonadota</taxon>
        <taxon>Gammaproteobacteria</taxon>
        <taxon>Oceanospirillales</taxon>
        <taxon>Halomonadaceae</taxon>
        <taxon>Vreelandella</taxon>
    </lineage>
</organism>
<proteinExistence type="predicted"/>
<evidence type="ECO:0000256" key="1">
    <source>
        <dbReference type="SAM" id="MobiDB-lite"/>
    </source>
</evidence>
<dbReference type="AlphaFoldDB" id="A0A455U9K1"/>
<sequence length="69" mass="7658">MRRMQPFETGDPYLAQTLAEYSQSLAETGWFSSVSVRPRLETAQELTIAPSGGGDPWWSEATASQPERP</sequence>
<evidence type="ECO:0000313" key="2">
    <source>
        <dbReference type="EMBL" id="BBI61923.1"/>
    </source>
</evidence>
<gene>
    <name evidence="2" type="ORF">HSBAA_32290</name>
</gene>
<dbReference type="EMBL" id="AP019514">
    <property type="protein sequence ID" value="BBI61923.1"/>
    <property type="molecule type" value="Genomic_DNA"/>
</dbReference>
<dbReference type="Proteomes" id="UP000320231">
    <property type="component" value="Chromosome"/>
</dbReference>
<protein>
    <submittedName>
        <fullName evidence="2">Uncharacterized protein</fullName>
    </submittedName>
</protein>
<dbReference type="KEGG" id="hsr:HSBAA_32290"/>
<name>A0A455U9K1_9GAMM</name>
<accession>A0A455U9K1</accession>